<feature type="compositionally biased region" description="Basic and acidic residues" evidence="1">
    <location>
        <begin position="2548"/>
        <end position="2559"/>
    </location>
</feature>
<feature type="compositionally biased region" description="Polar residues" evidence="1">
    <location>
        <begin position="1569"/>
        <end position="1581"/>
    </location>
</feature>
<feature type="compositionally biased region" description="Low complexity" evidence="1">
    <location>
        <begin position="2267"/>
        <end position="2282"/>
    </location>
</feature>
<feature type="compositionally biased region" description="Polar residues" evidence="1">
    <location>
        <begin position="446"/>
        <end position="458"/>
    </location>
</feature>
<feature type="compositionally biased region" description="Basic and acidic residues" evidence="1">
    <location>
        <begin position="2955"/>
        <end position="2965"/>
    </location>
</feature>
<feature type="region of interest" description="Disordered" evidence="1">
    <location>
        <begin position="363"/>
        <end position="477"/>
    </location>
</feature>
<feature type="compositionally biased region" description="Polar residues" evidence="1">
    <location>
        <begin position="1271"/>
        <end position="1282"/>
    </location>
</feature>
<feature type="compositionally biased region" description="Basic residues" evidence="1">
    <location>
        <begin position="67"/>
        <end position="80"/>
    </location>
</feature>
<feature type="region of interest" description="Disordered" evidence="1">
    <location>
        <begin position="1168"/>
        <end position="1208"/>
    </location>
</feature>
<comment type="caution">
    <text evidence="2">The sequence shown here is derived from an EMBL/GenBank/DDBJ whole genome shotgun (WGS) entry which is preliminary data.</text>
</comment>
<feature type="compositionally biased region" description="Low complexity" evidence="1">
    <location>
        <begin position="1098"/>
        <end position="1108"/>
    </location>
</feature>
<feature type="compositionally biased region" description="Polar residues" evidence="1">
    <location>
        <begin position="2506"/>
        <end position="2522"/>
    </location>
</feature>
<feature type="region of interest" description="Disordered" evidence="1">
    <location>
        <begin position="907"/>
        <end position="957"/>
    </location>
</feature>
<feature type="compositionally biased region" description="Low complexity" evidence="1">
    <location>
        <begin position="2769"/>
        <end position="2793"/>
    </location>
</feature>
<proteinExistence type="predicted"/>
<feature type="compositionally biased region" description="Basic and acidic residues" evidence="1">
    <location>
        <begin position="1990"/>
        <end position="2001"/>
    </location>
</feature>
<feature type="compositionally biased region" description="Basic and acidic residues" evidence="1">
    <location>
        <begin position="2458"/>
        <end position="2481"/>
    </location>
</feature>
<reference evidence="2 3" key="1">
    <citation type="journal article" date="2024" name="BMC Genomics">
        <title>Genome assembly of redclaw crayfish (Cherax quadricarinatus) provides insights into its immune adaptation and hypoxia tolerance.</title>
        <authorList>
            <person name="Liu Z."/>
            <person name="Zheng J."/>
            <person name="Li H."/>
            <person name="Fang K."/>
            <person name="Wang S."/>
            <person name="He J."/>
            <person name="Zhou D."/>
            <person name="Weng S."/>
            <person name="Chi M."/>
            <person name="Gu Z."/>
            <person name="He J."/>
            <person name="Li F."/>
            <person name="Wang M."/>
        </authorList>
    </citation>
    <scope>NUCLEOTIDE SEQUENCE [LARGE SCALE GENOMIC DNA]</scope>
    <source>
        <strain evidence="2">ZL_2023a</strain>
    </source>
</reference>
<feature type="compositionally biased region" description="Low complexity" evidence="1">
    <location>
        <begin position="933"/>
        <end position="949"/>
    </location>
</feature>
<feature type="compositionally biased region" description="Polar residues" evidence="1">
    <location>
        <begin position="1775"/>
        <end position="1790"/>
    </location>
</feature>
<feature type="compositionally biased region" description="Low complexity" evidence="1">
    <location>
        <begin position="580"/>
        <end position="591"/>
    </location>
</feature>
<feature type="region of interest" description="Disordered" evidence="1">
    <location>
        <begin position="2613"/>
        <end position="2653"/>
    </location>
</feature>
<feature type="region of interest" description="Disordered" evidence="1">
    <location>
        <begin position="2506"/>
        <end position="2525"/>
    </location>
</feature>
<feature type="region of interest" description="Disordered" evidence="1">
    <location>
        <begin position="57"/>
        <end position="91"/>
    </location>
</feature>
<feature type="compositionally biased region" description="Basic and acidic residues" evidence="1">
    <location>
        <begin position="1762"/>
        <end position="1774"/>
    </location>
</feature>
<feature type="compositionally biased region" description="Low complexity" evidence="1">
    <location>
        <begin position="1181"/>
        <end position="1202"/>
    </location>
</feature>
<feature type="compositionally biased region" description="Basic and acidic residues" evidence="1">
    <location>
        <begin position="2723"/>
        <end position="2738"/>
    </location>
</feature>
<feature type="compositionally biased region" description="Basic and acidic residues" evidence="1">
    <location>
        <begin position="2013"/>
        <end position="2028"/>
    </location>
</feature>
<feature type="region of interest" description="Disordered" evidence="1">
    <location>
        <begin position="2720"/>
        <end position="2869"/>
    </location>
</feature>
<name>A0AAW0YGZ2_CHEQU</name>
<feature type="region of interest" description="Disordered" evidence="1">
    <location>
        <begin position="1226"/>
        <end position="1329"/>
    </location>
</feature>
<feature type="region of interest" description="Disordered" evidence="1">
    <location>
        <begin position="1071"/>
        <end position="1109"/>
    </location>
</feature>
<feature type="compositionally biased region" description="Polar residues" evidence="1">
    <location>
        <begin position="1249"/>
        <end position="1259"/>
    </location>
</feature>
<feature type="compositionally biased region" description="Basic and acidic residues" evidence="1">
    <location>
        <begin position="2623"/>
        <end position="2635"/>
    </location>
</feature>
<feature type="compositionally biased region" description="Polar residues" evidence="1">
    <location>
        <begin position="907"/>
        <end position="919"/>
    </location>
</feature>
<feature type="compositionally biased region" description="Basic and acidic residues" evidence="1">
    <location>
        <begin position="2752"/>
        <end position="2763"/>
    </location>
</feature>
<protein>
    <recommendedName>
        <fullName evidence="4">Supervillin</fullName>
    </recommendedName>
</protein>
<feature type="region of interest" description="Disordered" evidence="1">
    <location>
        <begin position="1626"/>
        <end position="1701"/>
    </location>
</feature>
<feature type="region of interest" description="Disordered" evidence="1">
    <location>
        <begin position="1557"/>
        <end position="1583"/>
    </location>
</feature>
<evidence type="ECO:0000313" key="2">
    <source>
        <dbReference type="EMBL" id="KAK8750897.1"/>
    </source>
</evidence>
<feature type="compositionally biased region" description="Polar residues" evidence="1">
    <location>
        <begin position="2562"/>
        <end position="2572"/>
    </location>
</feature>
<dbReference type="EMBL" id="JARKIK010000007">
    <property type="protein sequence ID" value="KAK8750897.1"/>
    <property type="molecule type" value="Genomic_DNA"/>
</dbReference>
<feature type="region of interest" description="Disordered" evidence="1">
    <location>
        <begin position="2548"/>
        <end position="2597"/>
    </location>
</feature>
<feature type="region of interest" description="Disordered" evidence="1">
    <location>
        <begin position="2267"/>
        <end position="2302"/>
    </location>
</feature>
<dbReference type="Proteomes" id="UP001445076">
    <property type="component" value="Unassembled WGS sequence"/>
</dbReference>
<evidence type="ECO:0008006" key="4">
    <source>
        <dbReference type="Google" id="ProtNLM"/>
    </source>
</evidence>
<feature type="compositionally biased region" description="Polar residues" evidence="1">
    <location>
        <begin position="2283"/>
        <end position="2292"/>
    </location>
</feature>
<keyword evidence="3" id="KW-1185">Reference proteome</keyword>
<evidence type="ECO:0000256" key="1">
    <source>
        <dbReference type="SAM" id="MobiDB-lite"/>
    </source>
</evidence>
<feature type="compositionally biased region" description="Basic and acidic residues" evidence="1">
    <location>
        <begin position="398"/>
        <end position="434"/>
    </location>
</feature>
<gene>
    <name evidence="2" type="ORF">OTU49_015049</name>
</gene>
<feature type="compositionally biased region" description="Low complexity" evidence="1">
    <location>
        <begin position="1557"/>
        <end position="1568"/>
    </location>
</feature>
<feature type="region of interest" description="Disordered" evidence="1">
    <location>
        <begin position="568"/>
        <end position="599"/>
    </location>
</feature>
<feature type="compositionally biased region" description="Low complexity" evidence="1">
    <location>
        <begin position="2354"/>
        <end position="2372"/>
    </location>
</feature>
<feature type="region of interest" description="Disordered" evidence="1">
    <location>
        <begin position="645"/>
        <end position="671"/>
    </location>
</feature>
<feature type="region of interest" description="Disordered" evidence="1">
    <location>
        <begin position="2232"/>
        <end position="2251"/>
    </location>
</feature>
<feature type="compositionally biased region" description="Basic and acidic residues" evidence="1">
    <location>
        <begin position="2079"/>
        <end position="2093"/>
    </location>
</feature>
<feature type="region of interest" description="Disordered" evidence="1">
    <location>
        <begin position="2340"/>
        <end position="2381"/>
    </location>
</feature>
<feature type="compositionally biased region" description="Basic and acidic residues" evidence="1">
    <location>
        <begin position="2815"/>
        <end position="2828"/>
    </location>
</feature>
<feature type="region of interest" description="Disordered" evidence="1">
    <location>
        <begin position="798"/>
        <end position="844"/>
    </location>
</feature>
<feature type="compositionally biased region" description="Basic and acidic residues" evidence="1">
    <location>
        <begin position="2429"/>
        <end position="2439"/>
    </location>
</feature>
<feature type="region of interest" description="Disordered" evidence="1">
    <location>
        <begin position="1986"/>
        <end position="2131"/>
    </location>
</feature>
<feature type="region of interest" description="Disordered" evidence="1">
    <location>
        <begin position="1758"/>
        <end position="1790"/>
    </location>
</feature>
<feature type="compositionally biased region" description="Low complexity" evidence="1">
    <location>
        <begin position="435"/>
        <end position="445"/>
    </location>
</feature>
<feature type="compositionally biased region" description="Polar residues" evidence="1">
    <location>
        <begin position="1626"/>
        <end position="1677"/>
    </location>
</feature>
<feature type="region of interest" description="Disordered" evidence="1">
    <location>
        <begin position="2928"/>
        <end position="2968"/>
    </location>
</feature>
<feature type="compositionally biased region" description="Low complexity" evidence="1">
    <location>
        <begin position="2048"/>
        <end position="2064"/>
    </location>
</feature>
<organism evidence="2 3">
    <name type="scientific">Cherax quadricarinatus</name>
    <name type="common">Australian red claw crayfish</name>
    <dbReference type="NCBI Taxonomy" id="27406"/>
    <lineage>
        <taxon>Eukaryota</taxon>
        <taxon>Metazoa</taxon>
        <taxon>Ecdysozoa</taxon>
        <taxon>Arthropoda</taxon>
        <taxon>Crustacea</taxon>
        <taxon>Multicrustacea</taxon>
        <taxon>Malacostraca</taxon>
        <taxon>Eumalacostraca</taxon>
        <taxon>Eucarida</taxon>
        <taxon>Decapoda</taxon>
        <taxon>Pleocyemata</taxon>
        <taxon>Astacidea</taxon>
        <taxon>Parastacoidea</taxon>
        <taxon>Parastacidae</taxon>
        <taxon>Cherax</taxon>
    </lineage>
</organism>
<accession>A0AAW0YGZ2</accession>
<feature type="compositionally biased region" description="Basic and acidic residues" evidence="1">
    <location>
        <begin position="2410"/>
        <end position="2419"/>
    </location>
</feature>
<evidence type="ECO:0000313" key="3">
    <source>
        <dbReference type="Proteomes" id="UP001445076"/>
    </source>
</evidence>
<feature type="compositionally biased region" description="Basic and acidic residues" evidence="1">
    <location>
        <begin position="798"/>
        <end position="821"/>
    </location>
</feature>
<feature type="compositionally biased region" description="Polar residues" evidence="1">
    <location>
        <begin position="2036"/>
        <end position="2047"/>
    </location>
</feature>
<sequence length="3085" mass="342976">MDTASIDNFWCEGRSVLSWSSSKSHPLSCLHDPPPLLDLDALQVALTRLDHAPQKGKAFIGRSGALGHRRPPSRGSRGSRRSSADSLHQDSEADLVIPREVDIEVQLESDGHKERQPERHFTCEDIARDFKVYSQSFREALTDTLNAKQLQQTNEVVKKKQGDLDVKQEIRRKLFENRYRRSGISVGGSNPLLNNFSSEAEESFRRIKEEVARLAAKRRSSSDISDSRASSDYSFSFNSVQEDHKENVKWCSEERESAFDSASVALEKNVETRSSSEADVVISDRESIADSGLVNRRTVITISGKKKKSKSASSLTQEEPTPLWIRDLQTRRSLRGKDPAPSRLIPIQIEPEFEGGINVSIVSQAEPNRKDSTSRMYVRQSDSENRPSRASAFNVRQTIEKRQIQQERRERRALREKIREQLRSLSESRERRDSSGSYVSSVHLSQNSVRSKSMSSLDQDQDDFRSESPLFKVQSSPTLEKEKEEVRIYLFGASNLTESGDCYPDVPPASRDKTRLISTDTTESSSHQEAREKHKICYIERPETWQWTQSWDSLKAGQEDIDENCQKVSESINSVKKPSDLSSQRSSIQSSVFDQGSPKTSWQEYNLHHTDQGISCISPLLNNHPNSLESTKSCPALLTLGQAGTTKDDSLQPAGEDLSCTPPVPPPRRNRLSLSAGQITLEEEEDKPNWIRLAKERRSLRTAQQVDQLSDRASTASKEPEWVIRARKKLESLNVTLTSTTDFNCASSCVTESSSAWSRGGLDALDDLKEETSRIGEELAEEATARVNEDLALHKDISRMLEHNTDRSERSREPSAERLRVSFETSAAENSDGDSSRRLRTRKPQLDEVRFGDLKHDWGGAQTKALKTSNGKQKEMRFGEIQVKETLPEPSEKTKEMRFGDIMTSPQKAQINSGSTNGSRPVMRFGDTPLDLFSSSEPKGPKSSSKFESVAGPDPTKMTAEQLNQNVEEYDFPIPTGKEDVSELMKFLEDSLKKAEVVPEVVSVEDNRPKPKSILKRRSVENVLHELKREERREGLQKVEHRKSASFDWDSVGKGADAGLDIGHIRNTGHRLSREHKPHPDTPHTAKPQPQHPHHQHTSQTTTATTATNGSSFFNVKLRHVSSNKREPAVTNEMLRFHSEHSLHRRPQGVYFNTDRHSGDFTSLNTFTSTHEIRLQPRRISTGGDSHGSSSASSQESLSDSGANLGSNETDRAVSEVLNNLDQCYEESKTAPRKPKMAQPLKDDKVGDNFTSKLNMNRNNENRKELVSRPTAVTLTASSSRKAATVGSKGVRELLQRVQDPTSSAWGTCRSGRGLATSEPTDDSVSLDGPLLPPVTTAIVATVTVGGGDAVFTRAEEGDGAFKAWHSASPQYSSSTTVTLHHYDQHSSPHNNILSPQPLQDSITATSSTCNISNPSCETTSKSFSITLTPIAISNTAFVGINKSASEEQSKLERDLPMCINLGREPRISTLSIERELVAEEGKRGRREEEELESLRCNTRLDSNNYPGPTKQSTTLTTHPAYLASYLLTPVVVQPLTMAEEEQQYTNSSVTTTVTAAAASPSSAAPSTLQDGDINSSTASKNCDAPILTCGRSSTLTAHHQEGRSSLSSHCQDTHTNFYACQQESHASFPSAQQENHASLPSPQQESHVPFPSAQQENHASFPSHQQENHASVSSHQQESDTAHQGGYVPFPSHVETEGASNSPAKVFSFTFSANQKTRPETSFTDLEEDSLIRQKTQKEAENTRRTEGMKTFTIITNPNDVCKHSTPGERESLNGHSHTLVSSPVQLNKFKSNKISSESDKSNEHPSKTNSYPVRPLRMKLVTQNLGSGGERRKTEETSSECNSKHRVHQVTVELMNEDDQRQLSLKKREEEKKRSSLLEWETLQRQRLEDEEKNRINKNLSMKPVSTKIKELVKMHGSFMSMFSKEKKTDINGTVDGKDDIVFRKVPLETPHVEPKNEFIKNIPVPMKSPYIVKKLLSPSKNASSYVESHHTSRRDLSKSHSPTRRASPASRRETSKPRSSEDKREHTSHRILTESNWKTNRATCSSSSSSPRKPRSSNSPSRRGRNSHIPTSSDKSGVKEKDAQSKHGEIHLTGSGVSEVMACTRDVNESSRSSKRSSPPVPPKPLNLHEKFQALPLPYLDRKKESVDLEKDKGKNSQIPLHYEICTSEGRSSIKDPKNRKEWLNKMLNSLTLDHTQPFDMVGSTESGTHPSSPLKLCSSTNIHCESLHPDGIGEKSQDFPVPPARKSTASSRIAAEALYSPSSKYSPYSNNLSSKLSSADPSVTQTKPTVPPRISSPSLTKSFADHLDISCCSKANISYSSSPTSLRSSVREALQSDQSQLVNGRRGPVSLSSILGDGSSRSSSITSTPLASPRATPERVIKRDSIDLGTKLDVILESSFRDGRRVTIPGEEQKENIAPSPSTNRNKEYKEKKFEEGEDILSPPSPSPYRSSFRVRERSEERRKGVRNNDEEVGLQKETRSLWQTSVHKPFSFTKPSVTLKTMTSDVDPQRVATSKASPSHREDLTTCNHFYLYDNRRYNQDKNEPAVEKSECRVSTEPFTSRYSNERISPGTKVPESSSLVSKGGGSLGTSEGRRLSLVYESYLSRNSKETSSLRSRGPSERSTPDRDSKPVSLSSILSRDVGSDDSIPCEHTGSFQFKPDISFSEELNDINQRYCKDMAIQRSSSKTTVENTSGSKLPLSSCYDSDDVFINYSTMGKGDKTRDSSLEPEFRESLPAQKLRRGNNTRNKERSPGRISKEVSSNSSGPKRPPKTSTSPSKSRNSVVRRNSSLKRNRPENVGGSLKIKKDRKSSEDDPADLRDETIVQNDGGWTKTKTTVRRARLGSTEKARQIVRTNSGKTKKEKMFKANASKALEDWAAGATVHGKLMKKEGQKFSHETEEVVKGGQRTSKSVVRRVVRRGSRRLSGGGELMTETKETSSTGASKNGRGGGEHRKKEEMQVQKQDVVGRGAVVIAQDDGLCRRMKTSTDGERYVTHSVSDKDGKTTYTTEGINNKTTNSLEVIGGEDFNAKREVQGRTGHRVVVERSKDSQGRPSTVVKKITSQSRVVITKTKRKPPVAV</sequence>
<feature type="region of interest" description="Disordered" evidence="1">
    <location>
        <begin position="1827"/>
        <end position="1846"/>
    </location>
</feature>
<feature type="compositionally biased region" description="Basic and acidic residues" evidence="1">
    <location>
        <begin position="2232"/>
        <end position="2241"/>
    </location>
</feature>
<feature type="region of interest" description="Disordered" evidence="1">
    <location>
        <begin position="2410"/>
        <end position="2481"/>
    </location>
</feature>